<gene>
    <name evidence="1" type="ORF">SCALOS_LOCUS10602</name>
</gene>
<evidence type="ECO:0000313" key="1">
    <source>
        <dbReference type="EMBL" id="CAG8704016.1"/>
    </source>
</evidence>
<protein>
    <submittedName>
        <fullName evidence="1">5731_t:CDS:1</fullName>
    </submittedName>
</protein>
<keyword evidence="2" id="KW-1185">Reference proteome</keyword>
<dbReference type="EMBL" id="CAJVPM010040683">
    <property type="protein sequence ID" value="CAG8704016.1"/>
    <property type="molecule type" value="Genomic_DNA"/>
</dbReference>
<accession>A0ACA9PII4</accession>
<name>A0ACA9PII4_9GLOM</name>
<dbReference type="Proteomes" id="UP000789860">
    <property type="component" value="Unassembled WGS sequence"/>
</dbReference>
<organism evidence="1 2">
    <name type="scientific">Scutellospora calospora</name>
    <dbReference type="NCBI Taxonomy" id="85575"/>
    <lineage>
        <taxon>Eukaryota</taxon>
        <taxon>Fungi</taxon>
        <taxon>Fungi incertae sedis</taxon>
        <taxon>Mucoromycota</taxon>
        <taxon>Glomeromycotina</taxon>
        <taxon>Glomeromycetes</taxon>
        <taxon>Diversisporales</taxon>
        <taxon>Gigasporaceae</taxon>
        <taxon>Scutellospora</taxon>
    </lineage>
</organism>
<evidence type="ECO:0000313" key="2">
    <source>
        <dbReference type="Proteomes" id="UP000789860"/>
    </source>
</evidence>
<comment type="caution">
    <text evidence="1">The sequence shown here is derived from an EMBL/GenBank/DDBJ whole genome shotgun (WGS) entry which is preliminary data.</text>
</comment>
<proteinExistence type="predicted"/>
<reference evidence="1" key="1">
    <citation type="submission" date="2021-06" db="EMBL/GenBank/DDBJ databases">
        <authorList>
            <person name="Kallberg Y."/>
            <person name="Tangrot J."/>
            <person name="Rosling A."/>
        </authorList>
    </citation>
    <scope>NUCLEOTIDE SEQUENCE</scope>
    <source>
        <strain evidence="1">AU212A</strain>
    </source>
</reference>
<sequence length="47" mass="5210">NERPYGELIAILHLKSNDAEAKKKIMANTEELAGLILAHGNDTYTIE</sequence>
<feature type="non-terminal residue" evidence="1">
    <location>
        <position position="1"/>
    </location>
</feature>